<dbReference type="Proteomes" id="UP001240643">
    <property type="component" value="Unassembled WGS sequence"/>
</dbReference>
<protein>
    <submittedName>
        <fullName evidence="1">Uncharacterized protein</fullName>
    </submittedName>
</protein>
<evidence type="ECO:0000313" key="2">
    <source>
        <dbReference type="Proteomes" id="UP001240643"/>
    </source>
</evidence>
<keyword evidence="2" id="KW-1185">Reference proteome</keyword>
<sequence length="183" mass="21870">MNNFLSKLHKQLHSLLHQQPDYFHVVWPDDEKLMNNAQMQPIDWSKKYFAKLLVYDNFKEILVKNNDLIVDKDLLISFHNERSNHIFLLKDALIIFENNKATIKMCSKIVEFVRPEKTSDEFFSNNQVEIGVIKKRLRKIKQNEVFGLLPSEILERNYLQSALKVKKFIDFVKMEPYLKIQEK</sequence>
<name>A0ABU0LZF2_9BACT</name>
<comment type="caution">
    <text evidence="1">The sequence shown here is derived from an EMBL/GenBank/DDBJ whole genome shotgun (WGS) entry which is preliminary data.</text>
</comment>
<reference evidence="1" key="1">
    <citation type="submission" date="2023-07" db="EMBL/GenBank/DDBJ databases">
        <title>Genomic Encyclopedia of Type Strains, Phase IV (KMG-IV): sequencing the most valuable type-strain genomes for metagenomic binning, comparative biology and taxonomic classification.</title>
        <authorList>
            <person name="Goeker M."/>
        </authorList>
    </citation>
    <scope>NUCLEOTIDE SEQUENCE [LARGE SCALE GENOMIC DNA]</scope>
    <source>
        <strain evidence="1">DSM 21204</strain>
    </source>
</reference>
<gene>
    <name evidence="1" type="ORF">J2Z62_000526</name>
</gene>
<dbReference type="EMBL" id="JAUSWO010000001">
    <property type="protein sequence ID" value="MDQ0514088.1"/>
    <property type="molecule type" value="Genomic_DNA"/>
</dbReference>
<evidence type="ECO:0000313" key="1">
    <source>
        <dbReference type="EMBL" id="MDQ0514088.1"/>
    </source>
</evidence>
<organism evidence="1 2">
    <name type="scientific">Mycoplasmoides fastidiosum</name>
    <dbReference type="NCBI Taxonomy" id="92758"/>
    <lineage>
        <taxon>Bacteria</taxon>
        <taxon>Bacillati</taxon>
        <taxon>Mycoplasmatota</taxon>
        <taxon>Mycoplasmoidales</taxon>
        <taxon>Mycoplasmoidaceae</taxon>
        <taxon>Mycoplasmoides</taxon>
    </lineage>
</organism>
<accession>A0ABU0LZF2</accession>
<proteinExistence type="predicted"/>
<dbReference type="RefSeq" id="WP_256547221.1">
    <property type="nucleotide sequence ID" value="NZ_CP101809.1"/>
</dbReference>